<accession>A0A447P158</accession>
<proteinExistence type="predicted"/>
<gene>
    <name evidence="1" type="ORF">NCTC7406_04543</name>
</gene>
<evidence type="ECO:0000313" key="1">
    <source>
        <dbReference type="EMBL" id="VEA09305.1"/>
    </source>
</evidence>
<dbReference type="AlphaFoldDB" id="A0A447P158"/>
<protein>
    <submittedName>
        <fullName evidence="1">Uncharacterized protein</fullName>
    </submittedName>
</protein>
<organism evidence="1 2">
    <name type="scientific">Salmonella enterica subsp. enterica serovar Sanjuan</name>
    <dbReference type="NCBI Taxonomy" id="1160765"/>
    <lineage>
        <taxon>Bacteria</taxon>
        <taxon>Pseudomonadati</taxon>
        <taxon>Pseudomonadota</taxon>
        <taxon>Gammaproteobacteria</taxon>
        <taxon>Enterobacterales</taxon>
        <taxon>Enterobacteriaceae</taxon>
        <taxon>Salmonella</taxon>
    </lineage>
</organism>
<dbReference type="EMBL" id="LR134142">
    <property type="protein sequence ID" value="VEA09305.1"/>
    <property type="molecule type" value="Genomic_DNA"/>
</dbReference>
<sequence length="33" mass="3751">MENYMNLHENADSFIEIIQATADHLSIPAVFES</sequence>
<name>A0A447P158_SALET</name>
<dbReference type="Proteomes" id="UP000276345">
    <property type="component" value="Chromosome"/>
</dbReference>
<evidence type="ECO:0000313" key="2">
    <source>
        <dbReference type="Proteomes" id="UP000276345"/>
    </source>
</evidence>
<reference evidence="1 2" key="1">
    <citation type="submission" date="2018-12" db="EMBL/GenBank/DDBJ databases">
        <authorList>
            <consortium name="Pathogen Informatics"/>
        </authorList>
    </citation>
    <scope>NUCLEOTIDE SEQUENCE [LARGE SCALE GENOMIC DNA]</scope>
    <source>
        <strain evidence="1 2">NCTC7406</strain>
    </source>
</reference>